<gene>
    <name evidence="1" type="ORF">BT62DRAFT_1009368</name>
</gene>
<keyword evidence="2" id="KW-1185">Reference proteome</keyword>
<reference evidence="1" key="1">
    <citation type="submission" date="2020-11" db="EMBL/GenBank/DDBJ databases">
        <title>Adaptations for nitrogen fixation in a non-lichenized fungal sporocarp promotes dispersal by wood-feeding termites.</title>
        <authorList>
            <consortium name="DOE Joint Genome Institute"/>
            <person name="Koch R.A."/>
            <person name="Yoon G."/>
            <person name="Arayal U."/>
            <person name="Lail K."/>
            <person name="Amirebrahimi M."/>
            <person name="Labutti K."/>
            <person name="Lipzen A."/>
            <person name="Riley R."/>
            <person name="Barry K."/>
            <person name="Henrissat B."/>
            <person name="Grigoriev I.V."/>
            <person name="Herr J.R."/>
            <person name="Aime M.C."/>
        </authorList>
    </citation>
    <scope>NUCLEOTIDE SEQUENCE</scope>
    <source>
        <strain evidence="1">MCA 3950</strain>
    </source>
</reference>
<dbReference type="RefSeq" id="XP_043036691.1">
    <property type="nucleotide sequence ID" value="XM_043177548.1"/>
</dbReference>
<dbReference type="Proteomes" id="UP000812287">
    <property type="component" value="Unassembled WGS sequence"/>
</dbReference>
<evidence type="ECO:0000313" key="2">
    <source>
        <dbReference type="Proteomes" id="UP000812287"/>
    </source>
</evidence>
<dbReference type="AlphaFoldDB" id="A0A9P7VL83"/>
<accession>A0A9P7VL83</accession>
<dbReference type="GeneID" id="66099835"/>
<protein>
    <submittedName>
        <fullName evidence="1">Uncharacterized protein</fullName>
    </submittedName>
</protein>
<sequence length="228" mass="25187">MELYGLPTRRGNALPRLVNTRSGFYLIADVCSVRPSVVKFPYSLFPGQSLDQFRHWHVAFHRSLINEHVADALACCLFDVVVDTVQYMMLVVMPRILSVHLTRHLDLIHQFLSPTPVDPPFGTEQHISMAPIAVATSCKVHCVKAPDTAHWNNTHIDAAIPPPHDPVPKLVSHAIAAPQLVLDNVIPPQLKLLVTLMAHAADPQAHDFSSLPDMHPRASLSIVASSPR</sequence>
<dbReference type="EMBL" id="MU250546">
    <property type="protein sequence ID" value="KAG7443191.1"/>
    <property type="molecule type" value="Genomic_DNA"/>
</dbReference>
<comment type="caution">
    <text evidence="1">The sequence shown here is derived from an EMBL/GenBank/DDBJ whole genome shotgun (WGS) entry which is preliminary data.</text>
</comment>
<proteinExistence type="predicted"/>
<organism evidence="1 2">
    <name type="scientific">Guyanagaster necrorhizus</name>
    <dbReference type="NCBI Taxonomy" id="856835"/>
    <lineage>
        <taxon>Eukaryota</taxon>
        <taxon>Fungi</taxon>
        <taxon>Dikarya</taxon>
        <taxon>Basidiomycota</taxon>
        <taxon>Agaricomycotina</taxon>
        <taxon>Agaricomycetes</taxon>
        <taxon>Agaricomycetidae</taxon>
        <taxon>Agaricales</taxon>
        <taxon>Marasmiineae</taxon>
        <taxon>Physalacriaceae</taxon>
        <taxon>Guyanagaster</taxon>
    </lineage>
</organism>
<evidence type="ECO:0000313" key="1">
    <source>
        <dbReference type="EMBL" id="KAG7443191.1"/>
    </source>
</evidence>
<name>A0A9P7VL83_9AGAR</name>